<dbReference type="GO" id="GO:0003676">
    <property type="term" value="F:nucleic acid binding"/>
    <property type="evidence" value="ECO:0007669"/>
    <property type="project" value="InterPro"/>
</dbReference>
<reference evidence="3" key="1">
    <citation type="journal article" date="2020" name="mSystems">
        <title>Genome- and Community-Level Interaction Insights into Carbon Utilization and Element Cycling Functions of Hydrothermarchaeota in Hydrothermal Sediment.</title>
        <authorList>
            <person name="Zhou Z."/>
            <person name="Liu Y."/>
            <person name="Xu W."/>
            <person name="Pan J."/>
            <person name="Luo Z.H."/>
            <person name="Li M."/>
        </authorList>
    </citation>
    <scope>NUCLEOTIDE SEQUENCE [LARGE SCALE GENOMIC DNA]</scope>
    <source>
        <strain evidence="3">SpSt-381</strain>
    </source>
</reference>
<dbReference type="InterPro" id="IPR036397">
    <property type="entry name" value="RNaseH_sf"/>
</dbReference>
<gene>
    <name evidence="3" type="ORF">ENR23_07495</name>
</gene>
<dbReference type="GO" id="GO:0015074">
    <property type="term" value="P:DNA integration"/>
    <property type="evidence" value="ECO:0007669"/>
    <property type="project" value="InterPro"/>
</dbReference>
<dbReference type="EMBL" id="DSQF01000016">
    <property type="protein sequence ID" value="HGZ43255.1"/>
    <property type="molecule type" value="Genomic_DNA"/>
</dbReference>
<dbReference type="InterPro" id="IPR012337">
    <property type="entry name" value="RNaseH-like_sf"/>
</dbReference>
<proteinExistence type="predicted"/>
<dbReference type="PROSITE" id="PS50994">
    <property type="entry name" value="INTEGRASE"/>
    <property type="match status" value="1"/>
</dbReference>
<dbReference type="Gene3D" id="3.30.420.10">
    <property type="entry name" value="Ribonuclease H-like superfamily/Ribonuclease H"/>
    <property type="match status" value="1"/>
</dbReference>
<dbReference type="Pfam" id="PF13683">
    <property type="entry name" value="rve_3"/>
    <property type="match status" value="1"/>
</dbReference>
<organism evidence="3">
    <name type="scientific">Eiseniibacteriota bacterium</name>
    <dbReference type="NCBI Taxonomy" id="2212470"/>
    <lineage>
        <taxon>Bacteria</taxon>
        <taxon>Candidatus Eiseniibacteriota</taxon>
    </lineage>
</organism>
<sequence>MNHAAGPRDSTCGHDLHPHLEPVVNDASRVTQAEVLKDERAATSVVPFLRRAVAYDARFGVRVERAMTDNGSACVSRLRGQQCARPKLRHRRTRPRRPRTNGRVERMIQLLRERAYVMPYPTSAQRVRGLKPWLACFNRQRPHSALGHRPPSSTPHRLRTTS</sequence>
<accession>A0A832I4R5</accession>
<name>A0A832I4R5_UNCEI</name>
<evidence type="ECO:0000256" key="1">
    <source>
        <dbReference type="SAM" id="MobiDB-lite"/>
    </source>
</evidence>
<dbReference type="InterPro" id="IPR001584">
    <property type="entry name" value="Integrase_cat-core"/>
</dbReference>
<dbReference type="SUPFAM" id="SSF53098">
    <property type="entry name" value="Ribonuclease H-like"/>
    <property type="match status" value="1"/>
</dbReference>
<feature type="region of interest" description="Disordered" evidence="1">
    <location>
        <begin position="142"/>
        <end position="162"/>
    </location>
</feature>
<evidence type="ECO:0000313" key="3">
    <source>
        <dbReference type="EMBL" id="HGZ43255.1"/>
    </source>
</evidence>
<dbReference type="AlphaFoldDB" id="A0A832I4R5"/>
<protein>
    <recommendedName>
        <fullName evidence="2">Integrase catalytic domain-containing protein</fullName>
    </recommendedName>
</protein>
<evidence type="ECO:0000259" key="2">
    <source>
        <dbReference type="PROSITE" id="PS50994"/>
    </source>
</evidence>
<feature type="domain" description="Integrase catalytic" evidence="2">
    <location>
        <begin position="1"/>
        <end position="158"/>
    </location>
</feature>
<comment type="caution">
    <text evidence="3">The sequence shown here is derived from an EMBL/GenBank/DDBJ whole genome shotgun (WGS) entry which is preliminary data.</text>
</comment>